<organism evidence="8">
    <name type="scientific">Coralloluteibacterium stylophorae</name>
    <dbReference type="NCBI Taxonomy" id="1776034"/>
    <lineage>
        <taxon>Bacteria</taxon>
        <taxon>Pseudomonadati</taxon>
        <taxon>Pseudomonadota</taxon>
        <taxon>Gammaproteobacteria</taxon>
        <taxon>Lysobacterales</taxon>
        <taxon>Lysobacteraceae</taxon>
        <taxon>Coralloluteibacterium</taxon>
    </lineage>
</organism>
<gene>
    <name evidence="8" type="primary">mreC</name>
    <name evidence="9" type="ORF">KB893_016770</name>
    <name evidence="8" type="ORF">KB893_04405</name>
</gene>
<evidence type="ECO:0000256" key="3">
    <source>
        <dbReference type="ARBA" id="ARBA00022960"/>
    </source>
</evidence>
<dbReference type="InterPro" id="IPR007221">
    <property type="entry name" value="MreC"/>
</dbReference>
<dbReference type="PANTHER" id="PTHR34138">
    <property type="entry name" value="CELL SHAPE-DETERMINING PROTEIN MREC"/>
    <property type="match status" value="1"/>
</dbReference>
<evidence type="ECO:0000256" key="2">
    <source>
        <dbReference type="ARBA" id="ARBA00013855"/>
    </source>
</evidence>
<dbReference type="Gene3D" id="2.40.10.350">
    <property type="entry name" value="Rod shape-determining protein MreC, domain 2"/>
    <property type="match status" value="1"/>
</dbReference>
<protein>
    <recommendedName>
        <fullName evidence="2 5">Cell shape-determining protein MreC</fullName>
    </recommendedName>
    <alternativeName>
        <fullName evidence="4 5">Cell shape protein MreC</fullName>
    </alternativeName>
</protein>
<comment type="function">
    <text evidence="5">Involved in formation and maintenance of cell shape.</text>
</comment>
<dbReference type="Pfam" id="PF04085">
    <property type="entry name" value="MreC"/>
    <property type="match status" value="1"/>
</dbReference>
<name>A0A8J7VTT6_9GAMM</name>
<evidence type="ECO:0000256" key="5">
    <source>
        <dbReference type="PIRNR" id="PIRNR038471"/>
    </source>
</evidence>
<comment type="similarity">
    <text evidence="1 5">Belongs to the MreC family.</text>
</comment>
<dbReference type="EMBL" id="JAGQFT010000020">
    <property type="protein sequence ID" value="MBR0561764.1"/>
    <property type="molecule type" value="Genomic_DNA"/>
</dbReference>
<sequence>MAIDHRGGWLGEFRRQSAVLVEPVWWLAALPGRVFTGAHDSLATHGDLRADNARLRQDLQIAVARLHRMQAVAQENQRLRDLLGGTRGYRLDVQLASVLDIDLDPFRRRVVLDLGRDAGLTRGQALIDGGGLVGQLIEVGPTRSTALLVTDPDHAVPVQDVRSGLRMVVVGTERPDVLEARSVPQSGDIRVGDELVTSGIGGGFPAGFPVGTVLSIRMDDSRAFLIAEIRPAARIARSGEVLVVSNSPVAPGVGPPDPRPRAAPEGDAATGATAAAGEGDNGHEPAAAAQGGQP</sequence>
<dbReference type="EMBL" id="JAGQFT020000014">
    <property type="protein sequence ID" value="MBS7458797.1"/>
    <property type="molecule type" value="Genomic_DNA"/>
</dbReference>
<reference evidence="8" key="2">
    <citation type="submission" date="2021-04" db="EMBL/GenBank/DDBJ databases">
        <authorList>
            <person name="Karlyshev A.V."/>
        </authorList>
    </citation>
    <scope>NUCLEOTIDE SEQUENCE</scope>
    <source>
        <strain evidence="8">LMG 29479</strain>
    </source>
</reference>
<evidence type="ECO:0000313" key="9">
    <source>
        <dbReference type="EMBL" id="MBS7458797.1"/>
    </source>
</evidence>
<feature type="domain" description="Rod shape-determining protein MreC beta-barrel core" evidence="7">
    <location>
        <begin position="98"/>
        <end position="244"/>
    </location>
</feature>
<keyword evidence="3 5" id="KW-0133">Cell shape</keyword>
<dbReference type="PIRSF" id="PIRSF038471">
    <property type="entry name" value="MreC"/>
    <property type="match status" value="1"/>
</dbReference>
<dbReference type="NCBIfam" id="TIGR00219">
    <property type="entry name" value="mreC"/>
    <property type="match status" value="1"/>
</dbReference>
<dbReference type="InterPro" id="IPR042175">
    <property type="entry name" value="Cell/Rod_MreC_2"/>
</dbReference>
<evidence type="ECO:0000313" key="8">
    <source>
        <dbReference type="EMBL" id="MBR0561764.1"/>
    </source>
</evidence>
<dbReference type="GO" id="GO:0005886">
    <property type="term" value="C:plasma membrane"/>
    <property type="evidence" value="ECO:0007669"/>
    <property type="project" value="TreeGrafter"/>
</dbReference>
<proteinExistence type="inferred from homology"/>
<feature type="compositionally biased region" description="Low complexity" evidence="6">
    <location>
        <begin position="265"/>
        <end position="278"/>
    </location>
</feature>
<comment type="caution">
    <text evidence="8">The sequence shown here is derived from an EMBL/GenBank/DDBJ whole genome shotgun (WGS) entry which is preliminary data.</text>
</comment>
<evidence type="ECO:0000256" key="4">
    <source>
        <dbReference type="ARBA" id="ARBA00032089"/>
    </source>
</evidence>
<dbReference type="Gene3D" id="2.40.10.340">
    <property type="entry name" value="Rod shape-determining protein MreC, domain 1"/>
    <property type="match status" value="1"/>
</dbReference>
<reference evidence="9 10" key="1">
    <citation type="journal article" date="2021" name="Microbiol. Resour. Announc.">
        <title>Draft Genome Sequence of Coralloluteibacterium stylophorae LMG 29479T.</title>
        <authorList>
            <person name="Karlyshev A.V."/>
            <person name="Kudryashova E.B."/>
            <person name="Ariskina E.V."/>
            <person name="Conroy A.P."/>
            <person name="Abidueva E.Y."/>
        </authorList>
    </citation>
    <scope>NUCLEOTIDE SEQUENCE [LARGE SCALE GENOMIC DNA]</scope>
    <source>
        <strain evidence="9 10">LMG 29479</strain>
    </source>
</reference>
<dbReference type="InterPro" id="IPR055342">
    <property type="entry name" value="MreC_beta-barrel_core"/>
</dbReference>
<evidence type="ECO:0000259" key="7">
    <source>
        <dbReference type="Pfam" id="PF04085"/>
    </source>
</evidence>
<feature type="region of interest" description="Disordered" evidence="6">
    <location>
        <begin position="246"/>
        <end position="294"/>
    </location>
</feature>
<dbReference type="AlphaFoldDB" id="A0A8J7VTT6"/>
<keyword evidence="10" id="KW-1185">Reference proteome</keyword>
<evidence type="ECO:0000256" key="1">
    <source>
        <dbReference type="ARBA" id="ARBA00009369"/>
    </source>
</evidence>
<dbReference type="GO" id="GO:0008360">
    <property type="term" value="P:regulation of cell shape"/>
    <property type="evidence" value="ECO:0007669"/>
    <property type="project" value="UniProtKB-KW"/>
</dbReference>
<dbReference type="InterPro" id="IPR042177">
    <property type="entry name" value="Cell/Rod_1"/>
</dbReference>
<dbReference type="Proteomes" id="UP000675747">
    <property type="component" value="Unassembled WGS sequence"/>
</dbReference>
<accession>A0A8J7VTT6</accession>
<evidence type="ECO:0000313" key="10">
    <source>
        <dbReference type="Proteomes" id="UP000675747"/>
    </source>
</evidence>
<dbReference type="PANTHER" id="PTHR34138:SF1">
    <property type="entry name" value="CELL SHAPE-DETERMINING PROTEIN MREC"/>
    <property type="match status" value="1"/>
</dbReference>
<evidence type="ECO:0000256" key="6">
    <source>
        <dbReference type="SAM" id="MobiDB-lite"/>
    </source>
</evidence>